<dbReference type="Proteomes" id="UP001484239">
    <property type="component" value="Unassembled WGS sequence"/>
</dbReference>
<accession>A0ABU9EBL0</accession>
<dbReference type="GO" id="GO:0016746">
    <property type="term" value="F:acyltransferase activity"/>
    <property type="evidence" value="ECO:0007669"/>
    <property type="project" value="UniProtKB-KW"/>
</dbReference>
<evidence type="ECO:0000313" key="11">
    <source>
        <dbReference type="EMBL" id="MEK9502110.1"/>
    </source>
</evidence>
<evidence type="ECO:0000256" key="7">
    <source>
        <dbReference type="ARBA" id="ARBA00022679"/>
    </source>
</evidence>
<evidence type="ECO:0000256" key="3">
    <source>
        <dbReference type="ARBA" id="ARBA00005189"/>
    </source>
</evidence>
<dbReference type="PANTHER" id="PTHR10434">
    <property type="entry name" value="1-ACYL-SN-GLYCEROL-3-PHOSPHATE ACYLTRANSFERASE"/>
    <property type="match status" value="1"/>
</dbReference>
<comment type="domain">
    <text evidence="9">The HXXXXD motif is essential for acyltransferase activity and may constitute the binding site for the phosphate moiety of the glycerol-3-phosphate.</text>
</comment>
<comment type="caution">
    <text evidence="11">The sequence shown here is derived from an EMBL/GenBank/DDBJ whole genome shotgun (WGS) entry which is preliminary data.</text>
</comment>
<gene>
    <name evidence="11" type="ORF">WI372_14050</name>
</gene>
<dbReference type="SUPFAM" id="SSF69593">
    <property type="entry name" value="Glycerol-3-phosphate (1)-acyltransferase"/>
    <property type="match status" value="1"/>
</dbReference>
<dbReference type="CDD" id="cd07989">
    <property type="entry name" value="LPLAT_AGPAT-like"/>
    <property type="match status" value="1"/>
</dbReference>
<proteinExistence type="inferred from homology"/>
<reference evidence="11 12" key="1">
    <citation type="submission" date="2024-02" db="EMBL/GenBank/DDBJ databases">
        <title>A novel Gemmatimonadota bacterium.</title>
        <authorList>
            <person name="Du Z.-J."/>
            <person name="Ye Y.-Q."/>
        </authorList>
    </citation>
    <scope>NUCLEOTIDE SEQUENCE [LARGE SCALE GENOMIC DNA]</scope>
    <source>
        <strain evidence="11 12">DH-20</strain>
    </source>
</reference>
<dbReference type="InterPro" id="IPR004552">
    <property type="entry name" value="AGP_acyltrans"/>
</dbReference>
<keyword evidence="12" id="KW-1185">Reference proteome</keyword>
<sequence>MIRLLNSLRLYAVAVVSTVWYAVKIVGATSLRTRNMKQVCWSGPREWCRSLLWGGGVTVEFEGLEHLDPPRPAVLVANHESWYDVFALAGHLPVDYRFVGKKELTRVPFFGPAWLACGHIPIDRSNRRAAIESLRRAGETIRRENAVVVMFPEGTRSGDGVLLPFKKGAFVLALELGVPVIPVGVSGGRDRMPKGAFLVEPGRMTVRIGPPIEVEGWTVADRDRLVAAAHREVQRLKSGLPVASGGPEDSTEP</sequence>
<dbReference type="RefSeq" id="WP_405276705.1">
    <property type="nucleotide sequence ID" value="NZ_CP144380.1"/>
</dbReference>
<evidence type="ECO:0000256" key="8">
    <source>
        <dbReference type="ARBA" id="ARBA00023315"/>
    </source>
</evidence>
<evidence type="ECO:0000256" key="2">
    <source>
        <dbReference type="ARBA" id="ARBA00004728"/>
    </source>
</evidence>
<comment type="similarity">
    <text evidence="4 9">Belongs to the 1-acyl-sn-glycerol-3-phosphate acyltransferase family.</text>
</comment>
<evidence type="ECO:0000256" key="6">
    <source>
        <dbReference type="ARBA" id="ARBA00016139"/>
    </source>
</evidence>
<evidence type="ECO:0000256" key="5">
    <source>
        <dbReference type="ARBA" id="ARBA00013211"/>
    </source>
</evidence>
<dbReference type="NCBIfam" id="TIGR00530">
    <property type="entry name" value="AGP_acyltrn"/>
    <property type="match status" value="1"/>
</dbReference>
<keyword evidence="7 9" id="KW-0808">Transferase</keyword>
<comment type="pathway">
    <text evidence="3">Lipid metabolism.</text>
</comment>
<keyword evidence="8 9" id="KW-0012">Acyltransferase</keyword>
<evidence type="ECO:0000256" key="9">
    <source>
        <dbReference type="RuleBase" id="RU361267"/>
    </source>
</evidence>
<dbReference type="InterPro" id="IPR002123">
    <property type="entry name" value="Plipid/glycerol_acylTrfase"/>
</dbReference>
<protein>
    <recommendedName>
        <fullName evidence="6 9">1-acyl-sn-glycerol-3-phosphate acyltransferase</fullName>
        <ecNumber evidence="5 9">2.3.1.51</ecNumber>
    </recommendedName>
</protein>
<keyword evidence="9" id="KW-0443">Lipid metabolism</keyword>
<dbReference type="PANTHER" id="PTHR10434:SF11">
    <property type="entry name" value="1-ACYL-SN-GLYCEROL-3-PHOSPHATE ACYLTRANSFERASE"/>
    <property type="match status" value="1"/>
</dbReference>
<dbReference type="SMART" id="SM00563">
    <property type="entry name" value="PlsC"/>
    <property type="match status" value="1"/>
</dbReference>
<evidence type="ECO:0000259" key="10">
    <source>
        <dbReference type="SMART" id="SM00563"/>
    </source>
</evidence>
<keyword evidence="9" id="KW-0444">Lipid biosynthesis</keyword>
<comment type="catalytic activity">
    <reaction evidence="1 9">
        <text>a 1-acyl-sn-glycero-3-phosphate + an acyl-CoA = a 1,2-diacyl-sn-glycero-3-phosphate + CoA</text>
        <dbReference type="Rhea" id="RHEA:19709"/>
        <dbReference type="ChEBI" id="CHEBI:57287"/>
        <dbReference type="ChEBI" id="CHEBI:57970"/>
        <dbReference type="ChEBI" id="CHEBI:58342"/>
        <dbReference type="ChEBI" id="CHEBI:58608"/>
        <dbReference type="EC" id="2.3.1.51"/>
    </reaction>
</comment>
<evidence type="ECO:0000256" key="1">
    <source>
        <dbReference type="ARBA" id="ARBA00001141"/>
    </source>
</evidence>
<keyword evidence="9" id="KW-1208">Phospholipid metabolism</keyword>
<keyword evidence="9" id="KW-0594">Phospholipid biosynthesis</keyword>
<comment type="pathway">
    <text evidence="2">Phospholipid metabolism; CDP-diacylglycerol biosynthesis; CDP-diacylglycerol from sn-glycerol 3-phosphate: step 2/3.</text>
</comment>
<organism evidence="11 12">
    <name type="scientific">Gaopeijia maritima</name>
    <dbReference type="NCBI Taxonomy" id="3119007"/>
    <lineage>
        <taxon>Bacteria</taxon>
        <taxon>Pseudomonadati</taxon>
        <taxon>Gemmatimonadota</taxon>
        <taxon>Longimicrobiia</taxon>
        <taxon>Gaopeijiales</taxon>
        <taxon>Gaopeijiaceae</taxon>
        <taxon>Gaopeijia</taxon>
    </lineage>
</organism>
<name>A0ABU9EBL0_9BACT</name>
<dbReference type="Pfam" id="PF01553">
    <property type="entry name" value="Acyltransferase"/>
    <property type="match status" value="1"/>
</dbReference>
<dbReference type="EC" id="2.3.1.51" evidence="5 9"/>
<evidence type="ECO:0000256" key="4">
    <source>
        <dbReference type="ARBA" id="ARBA00008655"/>
    </source>
</evidence>
<feature type="domain" description="Phospholipid/glycerol acyltransferase" evidence="10">
    <location>
        <begin position="73"/>
        <end position="188"/>
    </location>
</feature>
<dbReference type="EMBL" id="JBBHLI010000009">
    <property type="protein sequence ID" value="MEK9502110.1"/>
    <property type="molecule type" value="Genomic_DNA"/>
</dbReference>
<evidence type="ECO:0000313" key="12">
    <source>
        <dbReference type="Proteomes" id="UP001484239"/>
    </source>
</evidence>